<dbReference type="EMBL" id="VLKK01000031">
    <property type="protein sequence ID" value="TWH89448.1"/>
    <property type="molecule type" value="Genomic_DNA"/>
</dbReference>
<keyword evidence="7" id="KW-1185">Reference proteome</keyword>
<dbReference type="PANTHER" id="PTHR11360">
    <property type="entry name" value="MONOCARBOXYLATE TRANSPORTER"/>
    <property type="match status" value="1"/>
</dbReference>
<feature type="transmembrane region" description="Helical" evidence="4">
    <location>
        <begin position="289"/>
        <end position="309"/>
    </location>
</feature>
<evidence type="ECO:0000313" key="7">
    <source>
        <dbReference type="Proteomes" id="UP000316624"/>
    </source>
</evidence>
<dbReference type="PROSITE" id="PS51257">
    <property type="entry name" value="PROKAR_LIPOPROTEIN"/>
    <property type="match status" value="1"/>
</dbReference>
<evidence type="ECO:0000256" key="2">
    <source>
        <dbReference type="ARBA" id="ARBA00022989"/>
    </source>
</evidence>
<evidence type="ECO:0000256" key="3">
    <source>
        <dbReference type="ARBA" id="ARBA00023136"/>
    </source>
</evidence>
<feature type="domain" description="Major facilitator superfamily (MFS) profile" evidence="5">
    <location>
        <begin position="19"/>
        <end position="405"/>
    </location>
</feature>
<feature type="transmembrane region" description="Helical" evidence="4">
    <location>
        <begin position="315"/>
        <end position="336"/>
    </location>
</feature>
<keyword evidence="3 4" id="KW-0472">Membrane</keyword>
<feature type="transmembrane region" description="Helical" evidence="4">
    <location>
        <begin position="143"/>
        <end position="162"/>
    </location>
</feature>
<dbReference type="PANTHER" id="PTHR11360:SF290">
    <property type="entry name" value="MONOCARBOXYLATE MFS PERMEASE"/>
    <property type="match status" value="1"/>
</dbReference>
<dbReference type="Pfam" id="PF07690">
    <property type="entry name" value="MFS_1"/>
    <property type="match status" value="1"/>
</dbReference>
<evidence type="ECO:0000259" key="5">
    <source>
        <dbReference type="PROSITE" id="PS50850"/>
    </source>
</evidence>
<comment type="caution">
    <text evidence="6">The sequence shown here is derived from an EMBL/GenBank/DDBJ whole genome shotgun (WGS) entry which is preliminary data.</text>
</comment>
<dbReference type="Gene3D" id="1.20.1250.20">
    <property type="entry name" value="MFS general substrate transporter like domains"/>
    <property type="match status" value="2"/>
</dbReference>
<name>A0A562K211_SPHWJ</name>
<dbReference type="PROSITE" id="PS50850">
    <property type="entry name" value="MFS"/>
    <property type="match status" value="1"/>
</dbReference>
<sequence>MANASGRTALEEWKYGWPVVIAAAFGCSLAGLHIYSTGVFIEPLQAAFGWTRAEVTSGLSIVAIVGILLSPVIGFMVDRWGSRAVAIPGSLIFCLSMGGLSFAGPSIVSWWILWTVVGVASLALMPTVWTAAVSAKFVVSRGLALALMLCGTGLSSAIYPFLTNVLINALGWRGAYMMLAGISIVIIIPILWIAFVDVRVQAVGETKPAINGWMVQEALRKRQFYQLCITAPLITTIIVGFVVHLVPLLTWSGVDRDLSVKLVGLIGITSVIGRLLMGHFLDRLPGPPLGVISVLLPVIAAILLLSFTASLPIKLLAVVLLGLSVGGEYDAVIYLSTRYFGLRNFGKLFSIIAGLMMAGVGLGPFVAGALYDASNSYRPFLLFVVPAGLLCALMIGTLGRYPDHLSDPK</sequence>
<accession>A0A562K211</accession>
<keyword evidence="1 4" id="KW-0812">Transmembrane</keyword>
<evidence type="ECO:0000313" key="6">
    <source>
        <dbReference type="EMBL" id="TWH89448.1"/>
    </source>
</evidence>
<organism evidence="6 7">
    <name type="scientific">Sphingobium wenxiniae (strain DSM 21828 / CGMCC 1.7748 / JZ-1)</name>
    <dbReference type="NCBI Taxonomy" id="595605"/>
    <lineage>
        <taxon>Bacteria</taxon>
        <taxon>Pseudomonadati</taxon>
        <taxon>Pseudomonadota</taxon>
        <taxon>Alphaproteobacteria</taxon>
        <taxon>Sphingomonadales</taxon>
        <taxon>Sphingomonadaceae</taxon>
        <taxon>Sphingobium</taxon>
    </lineage>
</organism>
<feature type="transmembrane region" description="Helical" evidence="4">
    <location>
        <begin position="15"/>
        <end position="35"/>
    </location>
</feature>
<gene>
    <name evidence="6" type="ORF">IQ35_03824</name>
</gene>
<dbReference type="AlphaFoldDB" id="A0A562K211"/>
<reference evidence="6 7" key="1">
    <citation type="journal article" date="2015" name="Stand. Genomic Sci.">
        <title>Genomic Encyclopedia of Bacterial and Archaeal Type Strains, Phase III: the genomes of soil and plant-associated and newly described type strains.</title>
        <authorList>
            <person name="Whitman W.B."/>
            <person name="Woyke T."/>
            <person name="Klenk H.P."/>
            <person name="Zhou Y."/>
            <person name="Lilburn T.G."/>
            <person name="Beck B.J."/>
            <person name="De Vos P."/>
            <person name="Vandamme P."/>
            <person name="Eisen J.A."/>
            <person name="Garrity G."/>
            <person name="Hugenholtz P."/>
            <person name="Kyrpides N.C."/>
        </authorList>
    </citation>
    <scope>NUCLEOTIDE SEQUENCE [LARGE SCALE GENOMIC DNA]</scope>
    <source>
        <strain evidence="6 7">CGMCC 1.7748</strain>
    </source>
</reference>
<evidence type="ECO:0000256" key="1">
    <source>
        <dbReference type="ARBA" id="ARBA00022692"/>
    </source>
</evidence>
<feature type="transmembrane region" description="Helical" evidence="4">
    <location>
        <begin position="174"/>
        <end position="195"/>
    </location>
</feature>
<dbReference type="InterPro" id="IPR050327">
    <property type="entry name" value="Proton-linked_MCT"/>
</dbReference>
<dbReference type="InterPro" id="IPR011701">
    <property type="entry name" value="MFS"/>
</dbReference>
<dbReference type="InterPro" id="IPR036259">
    <property type="entry name" value="MFS_trans_sf"/>
</dbReference>
<protein>
    <submittedName>
        <fullName evidence="6">Putative MFS family arabinose efflux permease</fullName>
    </submittedName>
</protein>
<keyword evidence="2 4" id="KW-1133">Transmembrane helix</keyword>
<feature type="transmembrane region" description="Helical" evidence="4">
    <location>
        <begin position="110"/>
        <end position="131"/>
    </location>
</feature>
<dbReference type="GO" id="GO:0022857">
    <property type="term" value="F:transmembrane transporter activity"/>
    <property type="evidence" value="ECO:0007669"/>
    <property type="project" value="InterPro"/>
</dbReference>
<dbReference type="InterPro" id="IPR020846">
    <property type="entry name" value="MFS_dom"/>
</dbReference>
<feature type="transmembrane region" description="Helical" evidence="4">
    <location>
        <begin position="55"/>
        <end position="77"/>
    </location>
</feature>
<evidence type="ECO:0000256" key="4">
    <source>
        <dbReference type="SAM" id="Phobius"/>
    </source>
</evidence>
<dbReference type="SUPFAM" id="SSF103473">
    <property type="entry name" value="MFS general substrate transporter"/>
    <property type="match status" value="1"/>
</dbReference>
<feature type="transmembrane region" description="Helical" evidence="4">
    <location>
        <begin position="84"/>
        <end position="104"/>
    </location>
</feature>
<dbReference type="Proteomes" id="UP000316624">
    <property type="component" value="Unassembled WGS sequence"/>
</dbReference>
<proteinExistence type="predicted"/>
<feature type="transmembrane region" description="Helical" evidence="4">
    <location>
        <begin position="224"/>
        <end position="246"/>
    </location>
</feature>
<feature type="transmembrane region" description="Helical" evidence="4">
    <location>
        <begin position="377"/>
        <end position="399"/>
    </location>
</feature>
<feature type="transmembrane region" description="Helical" evidence="4">
    <location>
        <begin position="348"/>
        <end position="371"/>
    </location>
</feature>